<proteinExistence type="predicted"/>
<accession>A0A2P6NXC7</accession>
<protein>
    <submittedName>
        <fullName evidence="2">Uncharacterized protein</fullName>
    </submittedName>
</protein>
<evidence type="ECO:0000313" key="2">
    <source>
        <dbReference type="EMBL" id="PRP88620.1"/>
    </source>
</evidence>
<keyword evidence="1" id="KW-0812">Transmembrane</keyword>
<reference evidence="2 3" key="1">
    <citation type="journal article" date="2018" name="Genome Biol. Evol.">
        <title>Multiple Roots of Fruiting Body Formation in Amoebozoa.</title>
        <authorList>
            <person name="Hillmann F."/>
            <person name="Forbes G."/>
            <person name="Novohradska S."/>
            <person name="Ferling I."/>
            <person name="Riege K."/>
            <person name="Groth M."/>
            <person name="Westermann M."/>
            <person name="Marz M."/>
            <person name="Spaller T."/>
            <person name="Winckler T."/>
            <person name="Schaap P."/>
            <person name="Glockner G."/>
        </authorList>
    </citation>
    <scope>NUCLEOTIDE SEQUENCE [LARGE SCALE GENOMIC DNA]</scope>
    <source>
        <strain evidence="2 3">Jena</strain>
    </source>
</reference>
<organism evidence="2 3">
    <name type="scientific">Planoprotostelium fungivorum</name>
    <dbReference type="NCBI Taxonomy" id="1890364"/>
    <lineage>
        <taxon>Eukaryota</taxon>
        <taxon>Amoebozoa</taxon>
        <taxon>Evosea</taxon>
        <taxon>Variosea</taxon>
        <taxon>Cavosteliida</taxon>
        <taxon>Cavosteliaceae</taxon>
        <taxon>Planoprotostelium</taxon>
    </lineage>
</organism>
<evidence type="ECO:0000313" key="3">
    <source>
        <dbReference type="Proteomes" id="UP000241769"/>
    </source>
</evidence>
<dbReference type="InParanoid" id="A0A2P6NXC7"/>
<dbReference type="Proteomes" id="UP000241769">
    <property type="component" value="Unassembled WGS sequence"/>
</dbReference>
<feature type="transmembrane region" description="Helical" evidence="1">
    <location>
        <begin position="184"/>
        <end position="210"/>
    </location>
</feature>
<dbReference type="AlphaFoldDB" id="A0A2P6NXC7"/>
<dbReference type="EMBL" id="MDYQ01000009">
    <property type="protein sequence ID" value="PRP88620.1"/>
    <property type="molecule type" value="Genomic_DNA"/>
</dbReference>
<gene>
    <name evidence="2" type="ORF">PROFUN_03031</name>
</gene>
<keyword evidence="3" id="KW-1185">Reference proteome</keyword>
<evidence type="ECO:0000256" key="1">
    <source>
        <dbReference type="SAM" id="Phobius"/>
    </source>
</evidence>
<name>A0A2P6NXC7_9EUKA</name>
<keyword evidence="1" id="KW-1133">Transmembrane helix</keyword>
<keyword evidence="1" id="KW-0472">Membrane</keyword>
<sequence>MEAIRNFKWTPLRILSAVLLAFFITFLVLSIVIPAQFTARADDAIDIFLTTRFTPGGILLDTKNGFTDDVVNTNGTLYRIDLSRGSESFRVTVTLKNYTASSTNPMTLDITTPAAMENVTHVYSNNSTKPSSATFELCVGSWYLNFTSVPPIYNLSITIQREDDKGDAGYCEDYFASITAGAQIGAVGLGLLFGVIAGCFFCCAAAAFVAGKPRVFPSTPYAGNNQQQPEHHVNVELEDESEYNSRL</sequence>
<comment type="caution">
    <text evidence="2">The sequence shown here is derived from an EMBL/GenBank/DDBJ whole genome shotgun (WGS) entry which is preliminary data.</text>
</comment>